<dbReference type="InterPro" id="IPR032710">
    <property type="entry name" value="NTF2-like_dom_sf"/>
</dbReference>
<comment type="caution">
    <text evidence="2">The sequence shown here is derived from an EMBL/GenBank/DDBJ whole genome shotgun (WGS) entry which is preliminary data.</text>
</comment>
<keyword evidence="3" id="KW-1185">Reference proteome</keyword>
<dbReference type="SUPFAM" id="SSF54427">
    <property type="entry name" value="NTF2-like"/>
    <property type="match status" value="1"/>
</dbReference>
<evidence type="ECO:0000259" key="1">
    <source>
        <dbReference type="Pfam" id="PF12680"/>
    </source>
</evidence>
<dbReference type="EMBL" id="JABBFW010000001">
    <property type="protein sequence ID" value="NML13824.1"/>
    <property type="molecule type" value="Genomic_DNA"/>
</dbReference>
<sequence length="138" mass="15501">MPTSQQSQDLAQRFIQALHQLEDQGDAALDGLLGLFADDACLRNPILQREHQERRGRNDIANFWRQYRGSFGDIHSEFSEVTANDHAAGLFWRSRGTDSSGKPVEYDGVTLLRLGEDGRIADFQGYFDSRDVVVGARS</sequence>
<dbReference type="Proteomes" id="UP000574067">
    <property type="component" value="Unassembled WGS sequence"/>
</dbReference>
<protein>
    <submittedName>
        <fullName evidence="2">Nuclear transport factor 2 family protein</fullName>
    </submittedName>
</protein>
<reference evidence="2 3" key="1">
    <citation type="submission" date="2020-04" db="EMBL/GenBank/DDBJ databases">
        <title>Azohydromonas sp. isolated from soil.</title>
        <authorList>
            <person name="Dahal R.H."/>
        </authorList>
    </citation>
    <scope>NUCLEOTIDE SEQUENCE [LARGE SCALE GENOMIC DNA]</scope>
    <source>
        <strain evidence="2 3">G-1-1-14</strain>
    </source>
</reference>
<dbReference type="Pfam" id="PF12680">
    <property type="entry name" value="SnoaL_2"/>
    <property type="match status" value="1"/>
</dbReference>
<gene>
    <name evidence="2" type="ORF">HHL10_02370</name>
</gene>
<proteinExistence type="predicted"/>
<dbReference type="AlphaFoldDB" id="A0A848F2B8"/>
<accession>A0A848F2B8</accession>
<dbReference type="InterPro" id="IPR037401">
    <property type="entry name" value="SnoaL-like"/>
</dbReference>
<dbReference type="RefSeq" id="WP_169158708.1">
    <property type="nucleotide sequence ID" value="NZ_JABBFW010000001.1"/>
</dbReference>
<organism evidence="2 3">
    <name type="scientific">Azohydromonas caseinilytica</name>
    <dbReference type="NCBI Taxonomy" id="2728836"/>
    <lineage>
        <taxon>Bacteria</taxon>
        <taxon>Pseudomonadati</taxon>
        <taxon>Pseudomonadota</taxon>
        <taxon>Betaproteobacteria</taxon>
        <taxon>Burkholderiales</taxon>
        <taxon>Sphaerotilaceae</taxon>
        <taxon>Azohydromonas</taxon>
    </lineage>
</organism>
<feature type="domain" description="SnoaL-like" evidence="1">
    <location>
        <begin position="15"/>
        <end position="122"/>
    </location>
</feature>
<dbReference type="Gene3D" id="3.10.450.50">
    <property type="match status" value="1"/>
</dbReference>
<evidence type="ECO:0000313" key="3">
    <source>
        <dbReference type="Proteomes" id="UP000574067"/>
    </source>
</evidence>
<name>A0A848F2B8_9BURK</name>
<evidence type="ECO:0000313" key="2">
    <source>
        <dbReference type="EMBL" id="NML13824.1"/>
    </source>
</evidence>